<dbReference type="RefSeq" id="XP_025403080.1">
    <property type="nucleotide sequence ID" value="XM_025539101.1"/>
</dbReference>
<sequence>MAIVSTTTTPLDGITGEIATHGSLFTGTILFFMSISIYNVLELVILILTTFRRWRGLYFWSLLLSGCLGVIPYTLGFLLKFFTSANSTLSVTVLTIGWWVMVTGQAIVLYSRLHLVICDDERVLRWVAWMITLNIFLLHIPTTILTYGSNAYPTSEHIRAKFVLGYNIMEKLQMTGFTVQEIILSGLYVYETVKLLRLCYLPQNQRIMRQLVGINVAMLGMDLVL</sequence>
<keyword evidence="1" id="KW-0472">Membrane</keyword>
<name>A0A317WZE3_9EURO</name>
<accession>A0A317WZE3</accession>
<dbReference type="Pfam" id="PF24802">
    <property type="entry name" value="DUF7703"/>
    <property type="match status" value="1"/>
</dbReference>
<dbReference type="InterPro" id="IPR056120">
    <property type="entry name" value="DUF7703"/>
</dbReference>
<feature type="transmembrane region" description="Helical" evidence="1">
    <location>
        <begin position="29"/>
        <end position="51"/>
    </location>
</feature>
<dbReference type="OrthoDB" id="405906at2759"/>
<feature type="transmembrane region" description="Helical" evidence="1">
    <location>
        <begin position="91"/>
        <end position="111"/>
    </location>
</feature>
<reference evidence="3 4" key="1">
    <citation type="submission" date="2016-12" db="EMBL/GenBank/DDBJ databases">
        <title>The genomes of Aspergillus section Nigri reveals drivers in fungal speciation.</title>
        <authorList>
            <consortium name="DOE Joint Genome Institute"/>
            <person name="Vesth T.C."/>
            <person name="Nybo J."/>
            <person name="Theobald S."/>
            <person name="Brandl J."/>
            <person name="Frisvad J.C."/>
            <person name="Nielsen K.F."/>
            <person name="Lyhne E.K."/>
            <person name="Kogle M.E."/>
            <person name="Kuo A."/>
            <person name="Riley R."/>
            <person name="Clum A."/>
            <person name="Nolan M."/>
            <person name="Lipzen A."/>
            <person name="Salamov A."/>
            <person name="Henrissat B."/>
            <person name="Wiebenga A."/>
            <person name="De Vries R.P."/>
            <person name="Grigoriev I.V."/>
            <person name="Mortensen U.H."/>
            <person name="Andersen M.R."/>
            <person name="Baker S.E."/>
        </authorList>
    </citation>
    <scope>NUCLEOTIDE SEQUENCE [LARGE SCALE GENOMIC DNA]</scope>
    <source>
        <strain evidence="3 4">CBS 117.55</strain>
    </source>
</reference>
<protein>
    <recommendedName>
        <fullName evidence="2">DUF7703 domain-containing protein</fullName>
    </recommendedName>
</protein>
<dbReference type="PANTHER" id="PTHR37013">
    <property type="entry name" value="INTEGRAL MEMBRANE PROTEIN (AFU_ORTHOLOGUE AFUA_1G05950)-RELATED"/>
    <property type="match status" value="1"/>
</dbReference>
<dbReference type="GeneID" id="37061338"/>
<evidence type="ECO:0000259" key="2">
    <source>
        <dbReference type="Pfam" id="PF24802"/>
    </source>
</evidence>
<feature type="transmembrane region" description="Helical" evidence="1">
    <location>
        <begin position="58"/>
        <end position="79"/>
    </location>
</feature>
<organism evidence="3 4">
    <name type="scientific">Aspergillus heteromorphus CBS 117.55</name>
    <dbReference type="NCBI Taxonomy" id="1448321"/>
    <lineage>
        <taxon>Eukaryota</taxon>
        <taxon>Fungi</taxon>
        <taxon>Dikarya</taxon>
        <taxon>Ascomycota</taxon>
        <taxon>Pezizomycotina</taxon>
        <taxon>Eurotiomycetes</taxon>
        <taxon>Eurotiomycetidae</taxon>
        <taxon>Eurotiales</taxon>
        <taxon>Aspergillaceae</taxon>
        <taxon>Aspergillus</taxon>
        <taxon>Aspergillus subgen. Circumdati</taxon>
    </lineage>
</organism>
<feature type="transmembrane region" description="Helical" evidence="1">
    <location>
        <begin position="123"/>
        <end position="140"/>
    </location>
</feature>
<dbReference type="PANTHER" id="PTHR37013:SF6">
    <property type="entry name" value="INTEGRAL MEMBRANE PROTEIN"/>
    <property type="match status" value="1"/>
</dbReference>
<evidence type="ECO:0000256" key="1">
    <source>
        <dbReference type="SAM" id="Phobius"/>
    </source>
</evidence>
<evidence type="ECO:0000313" key="4">
    <source>
        <dbReference type="Proteomes" id="UP000247233"/>
    </source>
</evidence>
<keyword evidence="1" id="KW-0812">Transmembrane</keyword>
<keyword evidence="4" id="KW-1185">Reference proteome</keyword>
<keyword evidence="1" id="KW-1133">Transmembrane helix</keyword>
<dbReference type="EMBL" id="MSFL01000002">
    <property type="protein sequence ID" value="PWY90637.1"/>
    <property type="molecule type" value="Genomic_DNA"/>
</dbReference>
<evidence type="ECO:0000313" key="3">
    <source>
        <dbReference type="EMBL" id="PWY90637.1"/>
    </source>
</evidence>
<feature type="non-terminal residue" evidence="3">
    <location>
        <position position="225"/>
    </location>
</feature>
<dbReference type="Proteomes" id="UP000247233">
    <property type="component" value="Unassembled WGS sequence"/>
</dbReference>
<dbReference type="AlphaFoldDB" id="A0A317WZE3"/>
<gene>
    <name evidence="3" type="ORF">BO70DRAFT_283688</name>
</gene>
<dbReference type="VEuPathDB" id="FungiDB:BO70DRAFT_283688"/>
<comment type="caution">
    <text evidence="3">The sequence shown here is derived from an EMBL/GenBank/DDBJ whole genome shotgun (WGS) entry which is preliminary data.</text>
</comment>
<feature type="domain" description="DUF7703" evidence="2">
    <location>
        <begin position="29"/>
        <end position="197"/>
    </location>
</feature>
<proteinExistence type="predicted"/>